<dbReference type="PANTHER" id="PTHR31310:SF8">
    <property type="entry name" value="INOSITOLPHOSPHOTRANSFERASE 1"/>
    <property type="match status" value="1"/>
</dbReference>
<keyword evidence="3 6" id="KW-1133">Transmembrane helix</keyword>
<evidence type="ECO:0000256" key="5">
    <source>
        <dbReference type="SAM" id="MobiDB-lite"/>
    </source>
</evidence>
<evidence type="ECO:0000313" key="8">
    <source>
        <dbReference type="EMBL" id="ORX54256.1"/>
    </source>
</evidence>
<sequence length="432" mass="49710">MKFKDRIYLLLSYTNATDIKTKYPNFKTILLLNVFGVLLYFVIPTFLAKAIFTLILIAINLLFKEVRGIVITFIPIMLWVLLFASAKDIPMSWRRPIDVSTLYSWEKKLGSFCFKLNDYNNVFLDLLAWLPYGIIHYIMPFLVGIYLMLFYKPTYTSAYLFFFGIMNVAGVITQLFWPTSPPWYYLKNKTNPADYSMHGDPAGLQRIDDLFHISFYNPTFTGNPLPWGAWPSLHSGFASYSAVFLTYLYPKIGPFFFIYVAWIWWATMYLGHHYLVDLIGGFVYAFVSALGAVIYLQIKKPHHKDYAELKSIMVQEYDYKLLANGINNKGMYGKGELSESVKKLLGESSGTINILNDGEESSISNDQNTAVNDKRQPNEHIVVIDHQNSLNIPNDQNMDRLSMISNIDKDSSLDYQTSMKDSHIDITNANYI</sequence>
<evidence type="ECO:0000256" key="4">
    <source>
        <dbReference type="ARBA" id="ARBA00023136"/>
    </source>
</evidence>
<organism evidence="8 9">
    <name type="scientific">Piromyces finnis</name>
    <dbReference type="NCBI Taxonomy" id="1754191"/>
    <lineage>
        <taxon>Eukaryota</taxon>
        <taxon>Fungi</taxon>
        <taxon>Fungi incertae sedis</taxon>
        <taxon>Chytridiomycota</taxon>
        <taxon>Chytridiomycota incertae sedis</taxon>
        <taxon>Neocallimastigomycetes</taxon>
        <taxon>Neocallimastigales</taxon>
        <taxon>Neocallimastigaceae</taxon>
        <taxon>Piromyces</taxon>
    </lineage>
</organism>
<dbReference type="STRING" id="1754191.A0A1Y1VEI6"/>
<evidence type="ECO:0000259" key="7">
    <source>
        <dbReference type="SMART" id="SM00014"/>
    </source>
</evidence>
<feature type="transmembrane region" description="Helical" evidence="6">
    <location>
        <begin position="30"/>
        <end position="59"/>
    </location>
</feature>
<dbReference type="OrthoDB" id="5784at2759"/>
<feature type="region of interest" description="Disordered" evidence="5">
    <location>
        <begin position="356"/>
        <end position="375"/>
    </location>
</feature>
<evidence type="ECO:0000256" key="6">
    <source>
        <dbReference type="SAM" id="Phobius"/>
    </source>
</evidence>
<dbReference type="SMART" id="SM00014">
    <property type="entry name" value="acidPPc"/>
    <property type="match status" value="1"/>
</dbReference>
<dbReference type="EMBL" id="MCFH01000011">
    <property type="protein sequence ID" value="ORX54256.1"/>
    <property type="molecule type" value="Genomic_DNA"/>
</dbReference>
<evidence type="ECO:0000256" key="2">
    <source>
        <dbReference type="ARBA" id="ARBA00022692"/>
    </source>
</evidence>
<name>A0A1Y1VEI6_9FUNG</name>
<dbReference type="InterPro" id="IPR000326">
    <property type="entry name" value="PAP2/HPO"/>
</dbReference>
<protein>
    <submittedName>
        <fullName evidence="8">PAP2-domain-containing protein</fullName>
    </submittedName>
</protein>
<feature type="transmembrane region" description="Helical" evidence="6">
    <location>
        <begin position="129"/>
        <end position="151"/>
    </location>
</feature>
<keyword evidence="2 6" id="KW-0812">Transmembrane</keyword>
<dbReference type="CDD" id="cd03386">
    <property type="entry name" value="PAP2_Aur1_like"/>
    <property type="match status" value="1"/>
</dbReference>
<gene>
    <name evidence="8" type="ORF">BCR36DRAFT_368638</name>
</gene>
<comment type="caution">
    <text evidence="8">The sequence shown here is derived from an EMBL/GenBank/DDBJ whole genome shotgun (WGS) entry which is preliminary data.</text>
</comment>
<keyword evidence="9" id="KW-1185">Reference proteome</keyword>
<dbReference type="Pfam" id="PF14378">
    <property type="entry name" value="PAP2_3"/>
    <property type="match status" value="1"/>
</dbReference>
<dbReference type="InterPro" id="IPR052185">
    <property type="entry name" value="IPC_Synthase-Related"/>
</dbReference>
<dbReference type="GO" id="GO:0016020">
    <property type="term" value="C:membrane"/>
    <property type="evidence" value="ECO:0007669"/>
    <property type="project" value="UniProtKB-SubCell"/>
</dbReference>
<dbReference type="GO" id="GO:0070916">
    <property type="term" value="C:inositol phosphoceramide synthase complex"/>
    <property type="evidence" value="ECO:0007669"/>
    <property type="project" value="TreeGrafter"/>
</dbReference>
<dbReference type="AlphaFoldDB" id="A0A1Y1VEI6"/>
<dbReference type="InterPro" id="IPR026841">
    <property type="entry name" value="Aur1/Ipt1"/>
</dbReference>
<accession>A0A1Y1VEI6</accession>
<reference evidence="8 9" key="1">
    <citation type="submission" date="2016-08" db="EMBL/GenBank/DDBJ databases">
        <title>Genomes of anaerobic fungi encode conserved fungal cellulosomes for biomass hydrolysis.</title>
        <authorList>
            <consortium name="DOE Joint Genome Institute"/>
            <person name="Haitjema C.H."/>
            <person name="Gilmore S.P."/>
            <person name="Henske J.K."/>
            <person name="Solomon K.V."/>
            <person name="De Groot R."/>
            <person name="Kuo A."/>
            <person name="Mondo S.J."/>
            <person name="Salamov A.A."/>
            <person name="Labutti K."/>
            <person name="Zhao Z."/>
            <person name="Chiniquy J."/>
            <person name="Barry K."/>
            <person name="Brewer H.M."/>
            <person name="Purvine S.O."/>
            <person name="Wright A.T."/>
            <person name="Boxma B."/>
            <person name="Van Alen T."/>
            <person name="Hackstein J.H."/>
            <person name="Baker S.E."/>
            <person name="Grigoriev I.V."/>
            <person name="O'Malley M.A."/>
        </authorList>
    </citation>
    <scope>NUCLEOTIDE SEQUENCE [LARGE SCALE GENOMIC DNA]</scope>
    <source>
        <strain evidence="9">finn</strain>
    </source>
</reference>
<feature type="transmembrane region" description="Helical" evidence="6">
    <location>
        <begin position="278"/>
        <end position="296"/>
    </location>
</feature>
<dbReference type="PANTHER" id="PTHR31310">
    <property type="match status" value="1"/>
</dbReference>
<feature type="transmembrane region" description="Helical" evidence="6">
    <location>
        <begin position="66"/>
        <end position="86"/>
    </location>
</feature>
<dbReference type="Gene3D" id="1.20.144.10">
    <property type="entry name" value="Phosphatidic acid phosphatase type 2/haloperoxidase"/>
    <property type="match status" value="1"/>
</dbReference>
<dbReference type="InterPro" id="IPR036938">
    <property type="entry name" value="PAP2/HPO_sf"/>
</dbReference>
<dbReference type="GO" id="GO:0006676">
    <property type="term" value="P:mannosyl diphosphorylinositol ceramide metabolic process"/>
    <property type="evidence" value="ECO:0007669"/>
    <property type="project" value="TreeGrafter"/>
</dbReference>
<comment type="subcellular location">
    <subcellularLocation>
        <location evidence="1">Membrane</location>
        <topology evidence="1">Multi-pass membrane protein</topology>
    </subcellularLocation>
</comment>
<dbReference type="SUPFAM" id="SSF48317">
    <property type="entry name" value="Acid phosphatase/Vanadium-dependent haloperoxidase"/>
    <property type="match status" value="1"/>
</dbReference>
<evidence type="ECO:0000256" key="1">
    <source>
        <dbReference type="ARBA" id="ARBA00004141"/>
    </source>
</evidence>
<evidence type="ECO:0000313" key="9">
    <source>
        <dbReference type="Proteomes" id="UP000193719"/>
    </source>
</evidence>
<dbReference type="Proteomes" id="UP000193719">
    <property type="component" value="Unassembled WGS sequence"/>
</dbReference>
<feature type="domain" description="Phosphatidic acid phosphatase type 2/haloperoxidase" evidence="7">
    <location>
        <begin position="156"/>
        <end position="293"/>
    </location>
</feature>
<evidence type="ECO:0000256" key="3">
    <source>
        <dbReference type="ARBA" id="ARBA00022989"/>
    </source>
</evidence>
<dbReference type="GO" id="GO:0030148">
    <property type="term" value="P:sphingolipid biosynthetic process"/>
    <property type="evidence" value="ECO:0007669"/>
    <property type="project" value="TreeGrafter"/>
</dbReference>
<proteinExistence type="predicted"/>
<feature type="compositionally biased region" description="Polar residues" evidence="5">
    <location>
        <begin position="361"/>
        <end position="371"/>
    </location>
</feature>
<feature type="transmembrane region" description="Helical" evidence="6">
    <location>
        <begin position="158"/>
        <end position="177"/>
    </location>
</feature>
<reference evidence="8 9" key="2">
    <citation type="submission" date="2016-08" db="EMBL/GenBank/DDBJ databases">
        <title>Pervasive Adenine N6-methylation of Active Genes in Fungi.</title>
        <authorList>
            <consortium name="DOE Joint Genome Institute"/>
            <person name="Mondo S.J."/>
            <person name="Dannebaum R.O."/>
            <person name="Kuo R.C."/>
            <person name="Labutti K."/>
            <person name="Haridas S."/>
            <person name="Kuo A."/>
            <person name="Salamov A."/>
            <person name="Ahrendt S.R."/>
            <person name="Lipzen A."/>
            <person name="Sullivan W."/>
            <person name="Andreopoulos W.B."/>
            <person name="Clum A."/>
            <person name="Lindquist E."/>
            <person name="Daum C."/>
            <person name="Ramamoorthy G.K."/>
            <person name="Gryganskyi A."/>
            <person name="Culley D."/>
            <person name="Magnuson J.K."/>
            <person name="James T.Y."/>
            <person name="O'Malley M.A."/>
            <person name="Stajich J.E."/>
            <person name="Spatafora J.W."/>
            <person name="Visel A."/>
            <person name="Grigoriev I.V."/>
        </authorList>
    </citation>
    <scope>NUCLEOTIDE SEQUENCE [LARGE SCALE GENOMIC DNA]</scope>
    <source>
        <strain evidence="9">finn</strain>
    </source>
</reference>
<keyword evidence="4 6" id="KW-0472">Membrane</keyword>